<accession>A0AAU9E6R7</accession>
<dbReference type="AlphaFoldDB" id="A0AAU9E6R7"/>
<dbReference type="SUPFAM" id="SSF55729">
    <property type="entry name" value="Acyl-CoA N-acyltransferases (Nat)"/>
    <property type="match status" value="1"/>
</dbReference>
<dbReference type="PANTHER" id="PTHR43415">
    <property type="entry name" value="SPERMIDINE N(1)-ACETYLTRANSFERASE"/>
    <property type="match status" value="1"/>
</dbReference>
<keyword evidence="2" id="KW-1185">Reference proteome</keyword>
<dbReference type="Pfam" id="PF13420">
    <property type="entry name" value="Acetyltransf_4"/>
    <property type="match status" value="1"/>
</dbReference>
<evidence type="ECO:0000313" key="2">
    <source>
        <dbReference type="Proteomes" id="UP001321786"/>
    </source>
</evidence>
<dbReference type="InterPro" id="IPR016181">
    <property type="entry name" value="Acyl_CoA_acyltransferase"/>
</dbReference>
<dbReference type="EMBL" id="AP028654">
    <property type="protein sequence ID" value="BEP30188.1"/>
    <property type="molecule type" value="Genomic_DNA"/>
</dbReference>
<reference evidence="1 2" key="1">
    <citation type="submission" date="2023-08" db="EMBL/GenBank/DDBJ databases">
        <title>Helicovermis profunda gen. nov., sp. nov., a novel mesophilic, fermentative bacterium within the Bacillota from a deep-sea hydrothermal vent chimney.</title>
        <authorList>
            <person name="Miyazaki U."/>
            <person name="Mizutani D."/>
            <person name="Hashimoto Y."/>
            <person name="Tame A."/>
            <person name="Sawayama S."/>
            <person name="Miyazaki J."/>
            <person name="Takai K."/>
            <person name="Nakagawa S."/>
        </authorList>
    </citation>
    <scope>NUCLEOTIDE SEQUENCE [LARGE SCALE GENOMIC DNA]</scope>
    <source>
        <strain evidence="1 2">S502</strain>
    </source>
</reference>
<evidence type="ECO:0000313" key="1">
    <source>
        <dbReference type="EMBL" id="BEP30188.1"/>
    </source>
</evidence>
<dbReference type="KEGG" id="hprf:HLPR_25190"/>
<name>A0AAU9E6R7_9FIRM</name>
<gene>
    <name evidence="1" type="ORF">HLPR_25190</name>
</gene>
<proteinExistence type="predicted"/>
<dbReference type="Proteomes" id="UP001321786">
    <property type="component" value="Chromosome"/>
</dbReference>
<organism evidence="1 2">
    <name type="scientific">Helicovermis profundi</name>
    <dbReference type="NCBI Taxonomy" id="3065157"/>
    <lineage>
        <taxon>Bacteria</taxon>
        <taxon>Bacillati</taxon>
        <taxon>Bacillota</taxon>
        <taxon>Clostridia</taxon>
        <taxon>Helicovermis</taxon>
    </lineage>
</organism>
<sequence length="176" mass="21384">MKIGEKVYLAAVEKQDLMELKKWRNIESFKMHFREYKEINSDMQNDWFEKKVLNDPSTIMFSIKRIDDNKLIGCCGLCYINWIHRHADLSLYTAIDDEYMDEKGFAFESCKLLLDYGFNQIGLNKIWTEIYEFDEKKMKLYKEFGFNTDGILRKNYFYEGKWWNSYILSLLREEFK</sequence>
<dbReference type="PANTHER" id="PTHR43415:SF3">
    <property type="entry name" value="GNAT-FAMILY ACETYLTRANSFERASE"/>
    <property type="match status" value="1"/>
</dbReference>
<dbReference type="RefSeq" id="WP_338535787.1">
    <property type="nucleotide sequence ID" value="NZ_AP028654.1"/>
</dbReference>
<dbReference type="Gene3D" id="3.40.630.30">
    <property type="match status" value="1"/>
</dbReference>
<protein>
    <submittedName>
        <fullName evidence="1">GNAT family protein</fullName>
    </submittedName>
</protein>